<reference evidence="1 2" key="1">
    <citation type="journal article" date="2018" name="Mol. Biol. Evol.">
        <title>Broad Genomic Sampling Reveals a Smut Pathogenic Ancestry of the Fungal Clade Ustilaginomycotina.</title>
        <authorList>
            <person name="Kijpornyongpan T."/>
            <person name="Mondo S.J."/>
            <person name="Barry K."/>
            <person name="Sandor L."/>
            <person name="Lee J."/>
            <person name="Lipzen A."/>
            <person name="Pangilinan J."/>
            <person name="LaButti K."/>
            <person name="Hainaut M."/>
            <person name="Henrissat B."/>
            <person name="Grigoriev I.V."/>
            <person name="Spatafora J.W."/>
            <person name="Aime M.C."/>
        </authorList>
    </citation>
    <scope>NUCLEOTIDE SEQUENCE [LARGE SCALE GENOMIC DNA]</scope>
    <source>
        <strain evidence="1 2">SA 807</strain>
    </source>
</reference>
<sequence>MSQSSFLHSAWPPQRPTIKQEPAQASLSNYPATVQLQGQFNFQHDELLASSSQSFQQGQQGQGQGQGQQQHYQHFQQQHNLIDYQDPTLSWIFHQQESNGNSNSVSASSSTTLSSSSQSISSSILSQASSIVPLTMPLSHVTQPHAQPHHQQQHAQHHHVQQGQQAQQPPLLAELQQTQYQHHVASSSPLAQATASPMITSSQAPPHSQVSTEADDQSPWDLHSVQVGSLSPEQNGDRRLSGMTNHSDDTGRINTNTNKSERQVYKTSAERRERNKASQRESRKRRQDRIDLLEQENAALRKSLAEARRRQNMPYNEEGGYVDTASTPRSADCIKFSGVLDHEYIDRLDADLEKDDLFEPQFNMLIGSRYPCAGGPLDEGASKVKLTGDGFRDLDSCSFGPNTVGDEEHHGSHEVARRSLSSEGMRKSTSSWEVALHRNNDILASMIPSVVVIPEFVLYRLCRFYFRLVLPYTTELGSGVVDLRSATLAPEFDDRPNAQEIVTQQGDRPGLPPNLMPTESQLRAGYHPVQVAVIPFPTMREKVMTILGTFQSFEKYGREDEDRYAGSDHDGGSSLESSNASIQNTAVAVQPDRSRIYSYTFDSKPSGSHKLVPAARAWLEEFFVHFVRGLRVWCPAGAWFDPDSFE</sequence>
<evidence type="ECO:0000313" key="2">
    <source>
        <dbReference type="Proteomes" id="UP000245626"/>
    </source>
</evidence>
<protein>
    <submittedName>
        <fullName evidence="1">Uncharacterized protein</fullName>
    </submittedName>
</protein>
<dbReference type="Proteomes" id="UP000245626">
    <property type="component" value="Unassembled WGS sequence"/>
</dbReference>
<organism evidence="1 2">
    <name type="scientific">Violaceomyces palustris</name>
    <dbReference type="NCBI Taxonomy" id="1673888"/>
    <lineage>
        <taxon>Eukaryota</taxon>
        <taxon>Fungi</taxon>
        <taxon>Dikarya</taxon>
        <taxon>Basidiomycota</taxon>
        <taxon>Ustilaginomycotina</taxon>
        <taxon>Ustilaginomycetes</taxon>
        <taxon>Violaceomycetales</taxon>
        <taxon>Violaceomycetaceae</taxon>
        <taxon>Violaceomyces</taxon>
    </lineage>
</organism>
<proteinExistence type="predicted"/>
<feature type="non-terminal residue" evidence="1">
    <location>
        <position position="646"/>
    </location>
</feature>
<dbReference type="EMBL" id="KZ820745">
    <property type="protein sequence ID" value="PWN46734.1"/>
    <property type="molecule type" value="Genomic_DNA"/>
</dbReference>
<name>A0ACD0NLT3_9BASI</name>
<keyword evidence="2" id="KW-1185">Reference proteome</keyword>
<gene>
    <name evidence="1" type="ORF">IE53DRAFT_365201</name>
</gene>
<evidence type="ECO:0000313" key="1">
    <source>
        <dbReference type="EMBL" id="PWN46734.1"/>
    </source>
</evidence>
<accession>A0ACD0NLT3</accession>